<dbReference type="EMBL" id="VSSQ01082505">
    <property type="protein sequence ID" value="MPN31107.1"/>
    <property type="molecule type" value="Genomic_DNA"/>
</dbReference>
<gene>
    <name evidence="1" type="ORF">SDC9_178581</name>
</gene>
<proteinExistence type="predicted"/>
<sequence length="122" mass="13275">MAQGEFIAIAGDRVPVSKSKTTTARFLGHDAAFPSGPYVIAALLKCPLFLMTCTHTATGYALRISELAAQVELPRARREQAIADYAGAYARALEERLVAAPYDWFNFFPFWAQAGDAPAPTH</sequence>
<accession>A0A645GWN4</accession>
<organism evidence="1">
    <name type="scientific">bioreactor metagenome</name>
    <dbReference type="NCBI Taxonomy" id="1076179"/>
    <lineage>
        <taxon>unclassified sequences</taxon>
        <taxon>metagenomes</taxon>
        <taxon>ecological metagenomes</taxon>
    </lineage>
</organism>
<protein>
    <recommendedName>
        <fullName evidence="2">Kdo(2)-lipid IV(A) lauroyltransferase</fullName>
    </recommendedName>
</protein>
<evidence type="ECO:0000313" key="1">
    <source>
        <dbReference type="EMBL" id="MPN31107.1"/>
    </source>
</evidence>
<name>A0A645GWN4_9ZZZZ</name>
<comment type="caution">
    <text evidence="1">The sequence shown here is derived from an EMBL/GenBank/DDBJ whole genome shotgun (WGS) entry which is preliminary data.</text>
</comment>
<reference evidence="1" key="1">
    <citation type="submission" date="2019-08" db="EMBL/GenBank/DDBJ databases">
        <authorList>
            <person name="Kucharzyk K."/>
            <person name="Murdoch R.W."/>
            <person name="Higgins S."/>
            <person name="Loffler F."/>
        </authorList>
    </citation>
    <scope>NUCLEOTIDE SEQUENCE</scope>
</reference>
<dbReference type="AlphaFoldDB" id="A0A645GWN4"/>
<evidence type="ECO:0008006" key="2">
    <source>
        <dbReference type="Google" id="ProtNLM"/>
    </source>
</evidence>